<dbReference type="Proteomes" id="UP001159364">
    <property type="component" value="Linkage Group LG11"/>
</dbReference>
<dbReference type="Gene3D" id="3.30.40.10">
    <property type="entry name" value="Zinc/RING finger domain, C3HC4 (zinc finger)"/>
    <property type="match status" value="2"/>
</dbReference>
<gene>
    <name evidence="11" type="ORF">K2173_013899</name>
</gene>
<keyword evidence="12" id="KW-1185">Reference proteome</keyword>
<dbReference type="InterPro" id="IPR056618">
    <property type="entry name" value="Chromo_PTM"/>
</dbReference>
<keyword evidence="4" id="KW-0862">Zinc</keyword>
<accession>A0AAV8SD60</accession>
<dbReference type="InterPro" id="IPR028942">
    <property type="entry name" value="WHIM1_dom"/>
</dbReference>
<feature type="domain" description="DDT" evidence="10">
    <location>
        <begin position="194"/>
        <end position="254"/>
    </location>
</feature>
<dbReference type="PANTHER" id="PTHR46508">
    <property type="entry name" value="PHD FINGER FAMILY PROTEIN"/>
    <property type="match status" value="1"/>
</dbReference>
<organism evidence="11 12">
    <name type="scientific">Erythroxylum novogranatense</name>
    <dbReference type="NCBI Taxonomy" id="1862640"/>
    <lineage>
        <taxon>Eukaryota</taxon>
        <taxon>Viridiplantae</taxon>
        <taxon>Streptophyta</taxon>
        <taxon>Embryophyta</taxon>
        <taxon>Tracheophyta</taxon>
        <taxon>Spermatophyta</taxon>
        <taxon>Magnoliopsida</taxon>
        <taxon>eudicotyledons</taxon>
        <taxon>Gunneridae</taxon>
        <taxon>Pentapetalae</taxon>
        <taxon>rosids</taxon>
        <taxon>fabids</taxon>
        <taxon>Malpighiales</taxon>
        <taxon>Erythroxylaceae</taxon>
        <taxon>Erythroxylum</taxon>
    </lineage>
</organism>
<reference evidence="11 12" key="1">
    <citation type="submission" date="2021-09" db="EMBL/GenBank/DDBJ databases">
        <title>Genomic insights and catalytic innovation underlie evolution of tropane alkaloids biosynthesis.</title>
        <authorList>
            <person name="Wang Y.-J."/>
            <person name="Tian T."/>
            <person name="Huang J.-P."/>
            <person name="Huang S.-X."/>
        </authorList>
    </citation>
    <scope>NUCLEOTIDE SEQUENCE [LARGE SCALE GENOMIC DNA]</scope>
    <source>
        <strain evidence="11">KIB-2018</strain>
        <tissue evidence="11">Leaf</tissue>
    </source>
</reference>
<evidence type="ECO:0000256" key="4">
    <source>
        <dbReference type="ARBA" id="ARBA00022833"/>
    </source>
</evidence>
<feature type="domain" description="PHD-type" evidence="9">
    <location>
        <begin position="414"/>
        <end position="461"/>
    </location>
</feature>
<comment type="subcellular location">
    <subcellularLocation>
        <location evidence="1">Nucleus</location>
    </subcellularLocation>
</comment>
<dbReference type="PANTHER" id="PTHR46508:SF1">
    <property type="entry name" value="PHD FINGER FAMILY PROTEIN"/>
    <property type="match status" value="1"/>
</dbReference>
<keyword evidence="3 6" id="KW-0863">Zinc-finger</keyword>
<dbReference type="Pfam" id="PF15612">
    <property type="entry name" value="WHIM1"/>
    <property type="match status" value="1"/>
</dbReference>
<feature type="region of interest" description="Disordered" evidence="8">
    <location>
        <begin position="633"/>
        <end position="675"/>
    </location>
</feature>
<name>A0AAV8SD60_9ROSI</name>
<feature type="coiled-coil region" evidence="7">
    <location>
        <begin position="113"/>
        <end position="140"/>
    </location>
</feature>
<feature type="region of interest" description="Disordered" evidence="8">
    <location>
        <begin position="1"/>
        <end position="21"/>
    </location>
</feature>
<dbReference type="GO" id="GO:0005634">
    <property type="term" value="C:nucleus"/>
    <property type="evidence" value="ECO:0007669"/>
    <property type="project" value="UniProtKB-SubCell"/>
</dbReference>
<comment type="caution">
    <text evidence="11">The sequence shown here is derived from an EMBL/GenBank/DDBJ whole genome shotgun (WGS) entry which is preliminary data.</text>
</comment>
<dbReference type="Pfam" id="PF21743">
    <property type="entry name" value="PTM_DIR17_Tudor"/>
    <property type="match status" value="1"/>
</dbReference>
<dbReference type="SMART" id="SM00249">
    <property type="entry name" value="PHD"/>
    <property type="match status" value="4"/>
</dbReference>
<evidence type="ECO:0000256" key="3">
    <source>
        <dbReference type="ARBA" id="ARBA00022771"/>
    </source>
</evidence>
<dbReference type="GO" id="GO:0008270">
    <property type="term" value="F:zinc ion binding"/>
    <property type="evidence" value="ECO:0007669"/>
    <property type="project" value="UniProtKB-KW"/>
</dbReference>
<dbReference type="InterPro" id="IPR019787">
    <property type="entry name" value="Znf_PHD-finger"/>
</dbReference>
<keyword evidence="5" id="KW-0539">Nucleus</keyword>
<evidence type="ECO:0000256" key="1">
    <source>
        <dbReference type="ARBA" id="ARBA00004123"/>
    </source>
</evidence>
<feature type="compositionally biased region" description="Low complexity" evidence="8">
    <location>
        <begin position="639"/>
        <end position="649"/>
    </location>
</feature>
<dbReference type="InterPro" id="IPR001965">
    <property type="entry name" value="Znf_PHD"/>
</dbReference>
<feature type="compositionally biased region" description="Basic residues" evidence="8">
    <location>
        <begin position="8"/>
        <end position="18"/>
    </location>
</feature>
<evidence type="ECO:0000256" key="2">
    <source>
        <dbReference type="ARBA" id="ARBA00022723"/>
    </source>
</evidence>
<dbReference type="PROSITE" id="PS50016">
    <property type="entry name" value="ZF_PHD_2"/>
    <property type="match status" value="1"/>
</dbReference>
<dbReference type="InterPro" id="IPR011011">
    <property type="entry name" value="Znf_FYVE_PHD"/>
</dbReference>
<dbReference type="CDD" id="cd15532">
    <property type="entry name" value="PHD2_CHD_II"/>
    <property type="match status" value="1"/>
</dbReference>
<feature type="compositionally biased region" description="Basic and acidic residues" evidence="8">
    <location>
        <begin position="661"/>
        <end position="675"/>
    </location>
</feature>
<dbReference type="InterPro" id="IPR013083">
    <property type="entry name" value="Znf_RING/FYVE/PHD"/>
</dbReference>
<evidence type="ECO:0000256" key="7">
    <source>
        <dbReference type="SAM" id="Coils"/>
    </source>
</evidence>
<dbReference type="Pfam" id="PF24294">
    <property type="entry name" value="Chromo_PTM"/>
    <property type="match status" value="1"/>
</dbReference>
<dbReference type="PROSITE" id="PS01359">
    <property type="entry name" value="ZF_PHD_1"/>
    <property type="match status" value="1"/>
</dbReference>
<dbReference type="Pfam" id="PF00628">
    <property type="entry name" value="PHD"/>
    <property type="match status" value="1"/>
</dbReference>
<protein>
    <submittedName>
        <fullName evidence="11">Uncharacterized protein</fullName>
    </submittedName>
</protein>
<evidence type="ECO:0000313" key="12">
    <source>
        <dbReference type="Proteomes" id="UP001159364"/>
    </source>
</evidence>
<evidence type="ECO:0000259" key="10">
    <source>
        <dbReference type="PROSITE" id="PS50827"/>
    </source>
</evidence>
<dbReference type="InterPro" id="IPR018501">
    <property type="entry name" value="DDT_dom"/>
</dbReference>
<feature type="region of interest" description="Disordered" evidence="8">
    <location>
        <begin position="1387"/>
        <end position="1411"/>
    </location>
</feature>
<keyword evidence="2" id="KW-0479">Metal-binding</keyword>
<evidence type="ECO:0000313" key="11">
    <source>
        <dbReference type="EMBL" id="KAJ8749984.1"/>
    </source>
</evidence>
<dbReference type="Pfam" id="PF02791">
    <property type="entry name" value="DDT"/>
    <property type="match status" value="1"/>
</dbReference>
<dbReference type="CDD" id="cd20401">
    <property type="entry name" value="Tudor_AtPTM-like"/>
    <property type="match status" value="1"/>
</dbReference>
<evidence type="ECO:0000256" key="6">
    <source>
        <dbReference type="PROSITE-ProRule" id="PRU00146"/>
    </source>
</evidence>
<evidence type="ECO:0000256" key="5">
    <source>
        <dbReference type="ARBA" id="ARBA00023242"/>
    </source>
</evidence>
<evidence type="ECO:0000259" key="9">
    <source>
        <dbReference type="PROSITE" id="PS50016"/>
    </source>
</evidence>
<dbReference type="SUPFAM" id="SSF57903">
    <property type="entry name" value="FYVE/PHD zinc finger"/>
    <property type="match status" value="3"/>
</dbReference>
<sequence>MESTEVKKRGRGRPRKRRREEEDINKGLSSFIKKQVIELTWKPLVGRYVLKEFVGNGIFLGKIVSYDTGLYRVDYEDGDCEDLEGGELRQLLLGDDDFDDDLTVRRKKLDEFLWKKSAQKKELEKKTEDLKNEVDGVEGGITGVNEGVQGESGADSFSGSLEDVQDRDLGQEVETSFVPRPHLPPSSGNVGVPEEYVTHLFSVYAFLRSFNIHLFLSPFTLDELVGAINCCIKNSLLDSIHVALMRALRRHLEIMSSEGSELGSRCLRCIDWSLLDSFTWPAYLIYYFTIMGYVKGSEWEGFYDLLKREYYSLPVGRKLMILQILCDDVLESSELQAEIGTREEVEFGIDPDTVFMDIPENGPRTVHPRYSKTSACKDQEAMAIIAENHGTKSSSSKYGGFSAGVPDVGIDGNSDECRLCGMDGTLICCDGCPSAYHSRCIGVSKMHIPEGPWYCPECTINNMEPSITNGTSLRGADMFGVDLYQQVFLGTCNHLLVVRSSGSKELSVRYYNQKDIPQVLQALSASIHYRLAYMDMVKAIADYWQVPQTAFLPLKHEGHNISLVREHGKFVDFPSLCNGSHSIPEAMKAENGPCIKGNNANNVPATFPAMSMGSSNQAESLCILGNNDMMKLHSKEEPSNSVNQQNNPSDVAHQSIVNRSNDVKPEKYKSADSDGTHIEHLDDTCIPGILSSQNNNDIHAGFRRSDRNLANYCLYMGISFKPYAYINHYMHGNFAASAAAYLAVLSTEESRGSEASKSGSVKKVASDISLQLKAFSSVASRFFWPTSERKLTEVPRERCGWCHSCKLSASNKRGCMLNAAASNATKGAIKILSGLRPNVNGEASFTSISTYILYMGEILSGLTVGPFRNVSYVEQWRKRVEGASTCAAIKGPLLELEQNMRSIAVSGDWVKAVDDWLVESSGTQAAGNIVATTQKRGPCGKRQKKEYVISDISHDNNEKCFVWWRGGKLSELVFHRAILPQSALKTAARQGGSRKIAGLQYTDDSEIPRRSRQLVWRAEVERSKNASQLALQVRYLDLYVRWSDLVCPEQNLQDGKGPESEVSFFRNANICDKKLEGYKIKYGVIFEGQKHVPSRIMKNIIEIEQTKDGKNKYWFYEAHVPLYLIKVFEEKREVVVLPLAKKSTNKLSEFQKRQLKASRRDIFLYLVRKRDKQEKCSCASCQHDVLLRITVKCSDCQGYCHPNCTLSSTTHVKNKSEHLITCKQCYSAKTIGHYKSSNESPTSPLPLPMQECQNEVTAMKGAKARVHSHLGPVRTQKCRSGNKQIASASSLQTKRTKSFNLGLIFKKNDEDTGVDFRRKNILFRGSSAGTPSCVMCKKPYNSNLMYIHCETCDHWYHAEAVELEESRLSDVVGFKCCRCRHVKRPRKCPYADDTDGEKPEGQKSQKKTLKQGHIEVESYSEAITESMECTPYAPMFSVNEDFIQDDDPLLFSLSKVEQIDEQNSEVDFEWSNTGQGPQKLPVRRHGKRQADAEGISNNIIYHDEPTGSIETSNIMISREDLSCIGWNVSTNGLQDGTLIDYEGMSYEDMEFEPQTYFSFTELLAPDDEGQLEGLEASNVLRNGENHYRAVSLDGSAEQNMMVTSSGQPESTISSKSNFDTTPCRICSHAEPPPNLFCEICRLVIHNHCSPWGEYLPPEGCWKCGDCREWR</sequence>
<dbReference type="InterPro" id="IPR019786">
    <property type="entry name" value="Zinc_finger_PHD-type_CS"/>
</dbReference>
<keyword evidence="7" id="KW-0175">Coiled coil</keyword>
<dbReference type="PROSITE" id="PS50827">
    <property type="entry name" value="DDT"/>
    <property type="match status" value="1"/>
</dbReference>
<dbReference type="EMBL" id="JAIWQS010000011">
    <property type="protein sequence ID" value="KAJ8749984.1"/>
    <property type="molecule type" value="Genomic_DNA"/>
</dbReference>
<proteinExistence type="predicted"/>
<dbReference type="GO" id="GO:0000785">
    <property type="term" value="C:chromatin"/>
    <property type="evidence" value="ECO:0007669"/>
    <property type="project" value="UniProtKB-ARBA"/>
</dbReference>
<dbReference type="InterPro" id="IPR047365">
    <property type="entry name" value="Tudor_AtPTM-like"/>
</dbReference>
<dbReference type="SMART" id="SM00571">
    <property type="entry name" value="DDT"/>
    <property type="match status" value="1"/>
</dbReference>
<evidence type="ECO:0000256" key="8">
    <source>
        <dbReference type="SAM" id="MobiDB-lite"/>
    </source>
</evidence>